<evidence type="ECO:0000313" key="3">
    <source>
        <dbReference type="WBParaSite" id="ASIM_0000228001-mRNA-1"/>
    </source>
</evidence>
<dbReference type="AlphaFoldDB" id="A0A0M3J415"/>
<dbReference type="OrthoDB" id="9972728at2759"/>
<keyword evidence="2" id="KW-1185">Reference proteome</keyword>
<sequence length="158" mass="18048">MAMDKIIKPDEQDYISPLISFRDFKEKALAARDGLRDALKLPSVRAFVYPDDIPEEPPHMVGKLGGAFDRAFERDDEERIRGIVKVGIPHDEATTSLAALRMADDLAEANKRDVFFRRNVEIDDLPTETTLETLKIRAKALEQLKPLKKPFRRTQDEV</sequence>
<reference evidence="3" key="1">
    <citation type="submission" date="2017-02" db="UniProtKB">
        <authorList>
            <consortium name="WormBaseParasite"/>
        </authorList>
    </citation>
    <scope>IDENTIFICATION</scope>
</reference>
<organism evidence="3">
    <name type="scientific">Anisakis simplex</name>
    <name type="common">Herring worm</name>
    <dbReference type="NCBI Taxonomy" id="6269"/>
    <lineage>
        <taxon>Eukaryota</taxon>
        <taxon>Metazoa</taxon>
        <taxon>Ecdysozoa</taxon>
        <taxon>Nematoda</taxon>
        <taxon>Chromadorea</taxon>
        <taxon>Rhabditida</taxon>
        <taxon>Spirurina</taxon>
        <taxon>Ascaridomorpha</taxon>
        <taxon>Ascaridoidea</taxon>
        <taxon>Anisakidae</taxon>
        <taxon>Anisakis</taxon>
        <taxon>Anisakis simplex complex</taxon>
    </lineage>
</organism>
<proteinExistence type="predicted"/>
<reference evidence="1 2" key="2">
    <citation type="submission" date="2018-11" db="EMBL/GenBank/DDBJ databases">
        <authorList>
            <consortium name="Pathogen Informatics"/>
        </authorList>
    </citation>
    <scope>NUCLEOTIDE SEQUENCE [LARGE SCALE GENOMIC DNA]</scope>
</reference>
<gene>
    <name evidence="1" type="ORF">ASIM_LOCUS2148</name>
</gene>
<evidence type="ECO:0000313" key="2">
    <source>
        <dbReference type="Proteomes" id="UP000267096"/>
    </source>
</evidence>
<dbReference type="WBParaSite" id="ASIM_0000228001-mRNA-1">
    <property type="protein sequence ID" value="ASIM_0000228001-mRNA-1"/>
    <property type="gene ID" value="ASIM_0000228001"/>
</dbReference>
<accession>A0A0M3J415</accession>
<dbReference type="EMBL" id="UYRR01002736">
    <property type="protein sequence ID" value="VDK19677.1"/>
    <property type="molecule type" value="Genomic_DNA"/>
</dbReference>
<name>A0A0M3J415_ANISI</name>
<dbReference type="Proteomes" id="UP000267096">
    <property type="component" value="Unassembled WGS sequence"/>
</dbReference>
<evidence type="ECO:0000313" key="1">
    <source>
        <dbReference type="EMBL" id="VDK19677.1"/>
    </source>
</evidence>
<protein>
    <submittedName>
        <fullName evidence="3">Acyl-CoA dehydrogenase</fullName>
    </submittedName>
</protein>